<keyword evidence="2" id="KW-1185">Reference proteome</keyword>
<proteinExistence type="predicted"/>
<evidence type="ECO:0000313" key="1">
    <source>
        <dbReference type="EMBL" id="ASV73220.1"/>
    </source>
</evidence>
<protein>
    <submittedName>
        <fullName evidence="1">Uncharacterized protein</fullName>
    </submittedName>
</protein>
<reference evidence="1 2" key="1">
    <citation type="journal article" name="Front. Microbiol.">
        <title>Sugar Metabolism of the First Thermophilic Planctomycete Thermogutta terrifontis: Comparative Genomic and Transcriptomic Approaches.</title>
        <authorList>
            <person name="Elcheninov A.G."/>
            <person name="Menzel P."/>
            <person name="Gudbergsdottir S.R."/>
            <person name="Slesarev A.I."/>
            <person name="Kadnikov V.V."/>
            <person name="Krogh A."/>
            <person name="Bonch-Osmolovskaya E.A."/>
            <person name="Peng X."/>
            <person name="Kublanov I.V."/>
        </authorList>
    </citation>
    <scope>NUCLEOTIDE SEQUENCE [LARGE SCALE GENOMIC DNA]</scope>
    <source>
        <strain evidence="1 2">R1</strain>
    </source>
</reference>
<organism evidence="1 2">
    <name type="scientific">Thermogutta terrifontis</name>
    <dbReference type="NCBI Taxonomy" id="1331910"/>
    <lineage>
        <taxon>Bacteria</taxon>
        <taxon>Pseudomonadati</taxon>
        <taxon>Planctomycetota</taxon>
        <taxon>Planctomycetia</taxon>
        <taxon>Pirellulales</taxon>
        <taxon>Thermoguttaceae</taxon>
        <taxon>Thermogutta</taxon>
    </lineage>
</organism>
<sequence length="584" mass="64331">MRGLKSLLLTSVVALLIGGWQGWCPAGDIQSTTAWIPQNAVATLVLKNPTSLIEQWEKSPLRQAVESNPGFRAALANPGLKQADALVGLVEVHTKKDRWTLLKQLLGGGLFVAALPRGEVLVIAEAQDGQLLRDVHEFLLGLAKLDAENKGQPDRVKSADYRGVTAWTFGGDEIHAIVENRLILTNKPDLMKQIIDRIQDSRGGGLRDNPKFAAAAKATADHNLVLYLDLETLRALPNVAKGLEQGRQPLPILLLAGTVTALQKAPWLAVGLSIEGNRVKGTLQTGEVAEWPSTLSFAVTSPEDGVLPPIHVPGTVLTASFYRNLRDFYAQKNELFPERTSGLIFFENMMGIFFTGRNFTEEVLAELEPYVRVVVAAQRYAPEVGTPAVQLPAVAVVFRMKNPEKFQPVVEEGFQNALGLINFVRGQDAKPGMILDRPVYKGVKYTLAYFNPDPEGDKEHADIRFNFSPVLACRDRDLILSTAEPLAKDILDALAAQEAAVQSVQKAVTTQLEVLGTQIVRLLELNKEALIAQNMAEKGHSREKAEQELSQLLTVLKLLSELRVTESFRDRSNRWDFQLELTRP</sequence>
<evidence type="ECO:0000313" key="2">
    <source>
        <dbReference type="Proteomes" id="UP000215086"/>
    </source>
</evidence>
<gene>
    <name evidence="1" type="ORF">THTE_0618</name>
</gene>
<name>A0A286RB80_9BACT</name>
<dbReference type="AlphaFoldDB" id="A0A286RB80"/>
<dbReference type="OrthoDB" id="240224at2"/>
<dbReference type="EMBL" id="CP018477">
    <property type="protein sequence ID" value="ASV73220.1"/>
    <property type="molecule type" value="Genomic_DNA"/>
</dbReference>
<dbReference type="Proteomes" id="UP000215086">
    <property type="component" value="Chromosome"/>
</dbReference>
<dbReference type="KEGG" id="ttf:THTE_0618"/>
<dbReference type="RefSeq" id="WP_095413898.1">
    <property type="nucleotide sequence ID" value="NZ_CP018477.1"/>
</dbReference>
<accession>A0A286RB80</accession>